<dbReference type="GO" id="GO:0009007">
    <property type="term" value="F:site-specific DNA-methyltransferase (adenine-specific) activity"/>
    <property type="evidence" value="ECO:0007669"/>
    <property type="project" value="UniProtKB-EC"/>
</dbReference>
<keyword evidence="9" id="KW-1185">Reference proteome</keyword>
<dbReference type="AlphaFoldDB" id="A0A7I7RQX8"/>
<dbReference type="PANTHER" id="PTHR33841">
    <property type="entry name" value="DNA METHYLTRANSFERASE YEEA-RELATED"/>
    <property type="match status" value="1"/>
</dbReference>
<sequence>MDAVTVATPREDPIAGLGAVHTRSWVVTMMLDLAGYVDDEDLGSGTAVEPAVGFGAFLVPMIERLIASCRRHGRPISTTGSAIVAYDLDPRAVEESRRRASVLLRAHGLSAALTRRLVTGWVRHGDFLLEAPALSQIRWVIGNPPYVRVEDVGRERLLSYRALWSTMRGRADVYVGFLQAGLEVLADDATMTTICADRWMRNQYGATLRSVISQRYAVDACISMYGSAAFETPVAVYPAITVMRNGTQRRTLLFDREAPLDQDHGATLLHAWRQGPADTPAARAAHAQWTRGWHAGPAGWPTRRSARVTAAERRLPTLAEAGVHVSMGPATGADTIYVTHDTAGIETERLIPAIGAQEVRRGELEWIGRHLINPWDDDGLVDLGQYPGLKRYVERHRPRLLERHTARAHPDQWWRTIDRVRPQMAATPKLLIPDIKERIFPVLDNGQFLPMHNLYYVVAPTWDLRVLGGILMSDIATQFVSTYSVRMASGYFRVSAQYLRRVRIPAYPTIPPALRRQLRTAFDARDLPAANDAANRAYDLRTA</sequence>
<dbReference type="PRINTS" id="PR00507">
    <property type="entry name" value="N12N6MTFRASE"/>
</dbReference>
<evidence type="ECO:0000313" key="8">
    <source>
        <dbReference type="EMBL" id="BBY46621.1"/>
    </source>
</evidence>
<protein>
    <recommendedName>
        <fullName evidence="2">site-specific DNA-methyltransferase (adenine-specific)</fullName>
        <ecNumber evidence="2">2.1.1.72</ecNumber>
    </recommendedName>
</protein>
<reference evidence="8 9" key="1">
    <citation type="journal article" date="2019" name="Emerg. Microbes Infect.">
        <title>Comprehensive subspecies identification of 175 nontuberculous mycobacteria species based on 7547 genomic profiles.</title>
        <authorList>
            <person name="Matsumoto Y."/>
            <person name="Kinjo T."/>
            <person name="Motooka D."/>
            <person name="Nabeya D."/>
            <person name="Jung N."/>
            <person name="Uechi K."/>
            <person name="Horii T."/>
            <person name="Iida T."/>
            <person name="Fujita J."/>
            <person name="Nakamura S."/>
        </authorList>
    </citation>
    <scope>NUCLEOTIDE SEQUENCE [LARGE SCALE GENOMIC DNA]</scope>
    <source>
        <strain evidence="8 9">JCM 18538</strain>
        <plasmid evidence="8">pJCM18538</plasmid>
    </source>
</reference>
<dbReference type="KEGG" id="marz:MARA_00510"/>
<gene>
    <name evidence="8" type="ORF">MARA_00510</name>
</gene>
<organism evidence="8 9">
    <name type="scientific">Mycolicibacterium arabiense</name>
    <dbReference type="NCBI Taxonomy" id="1286181"/>
    <lineage>
        <taxon>Bacteria</taxon>
        <taxon>Bacillati</taxon>
        <taxon>Actinomycetota</taxon>
        <taxon>Actinomycetes</taxon>
        <taxon>Mycobacteriales</taxon>
        <taxon>Mycobacteriaceae</taxon>
        <taxon>Mycolicibacterium</taxon>
    </lineage>
</organism>
<dbReference type="PANTHER" id="PTHR33841:SF5">
    <property type="entry name" value="DNA METHYLASE (MODIFICATION METHYLASE) (METHYLTRANSFERASE)-RELATED"/>
    <property type="match status" value="1"/>
</dbReference>
<comment type="similarity">
    <text evidence="1">Belongs to the N(4)/N(6)-methyltransferase family.</text>
</comment>
<dbReference type="GO" id="GO:0032259">
    <property type="term" value="P:methylation"/>
    <property type="evidence" value="ECO:0007669"/>
    <property type="project" value="UniProtKB-KW"/>
</dbReference>
<dbReference type="Pfam" id="PF07669">
    <property type="entry name" value="Eco57I"/>
    <property type="match status" value="1"/>
</dbReference>
<evidence type="ECO:0000256" key="1">
    <source>
        <dbReference type="ARBA" id="ARBA00006594"/>
    </source>
</evidence>
<evidence type="ECO:0000256" key="4">
    <source>
        <dbReference type="ARBA" id="ARBA00022679"/>
    </source>
</evidence>
<dbReference type="SUPFAM" id="SSF53335">
    <property type="entry name" value="S-adenosyl-L-methionine-dependent methyltransferases"/>
    <property type="match status" value="1"/>
</dbReference>
<dbReference type="InterPro" id="IPR050953">
    <property type="entry name" value="N4_N6_ade-DNA_methylase"/>
</dbReference>
<comment type="catalytic activity">
    <reaction evidence="6">
        <text>a 2'-deoxyadenosine in DNA + S-adenosyl-L-methionine = an N(6)-methyl-2'-deoxyadenosine in DNA + S-adenosyl-L-homocysteine + H(+)</text>
        <dbReference type="Rhea" id="RHEA:15197"/>
        <dbReference type="Rhea" id="RHEA-COMP:12418"/>
        <dbReference type="Rhea" id="RHEA-COMP:12419"/>
        <dbReference type="ChEBI" id="CHEBI:15378"/>
        <dbReference type="ChEBI" id="CHEBI:57856"/>
        <dbReference type="ChEBI" id="CHEBI:59789"/>
        <dbReference type="ChEBI" id="CHEBI:90615"/>
        <dbReference type="ChEBI" id="CHEBI:90616"/>
        <dbReference type="EC" id="2.1.1.72"/>
    </reaction>
</comment>
<dbReference type="EMBL" id="AP022592">
    <property type="protein sequence ID" value="BBY46621.1"/>
    <property type="molecule type" value="Genomic_DNA"/>
</dbReference>
<dbReference type="InterPro" id="IPR029063">
    <property type="entry name" value="SAM-dependent_MTases_sf"/>
</dbReference>
<dbReference type="REBASE" id="374412">
    <property type="entry name" value="M1.Mar18538ORF510P"/>
</dbReference>
<name>A0A7I7RQX8_9MYCO</name>
<evidence type="ECO:0000256" key="2">
    <source>
        <dbReference type="ARBA" id="ARBA00011900"/>
    </source>
</evidence>
<dbReference type="Proteomes" id="UP000467428">
    <property type="component" value="Plasmid pJCM18538"/>
</dbReference>
<dbReference type="InterPro" id="IPR011639">
    <property type="entry name" value="MethylTrfase_TaqI-like_dom"/>
</dbReference>
<dbReference type="EC" id="2.1.1.72" evidence="2"/>
<geneLocation type="plasmid" evidence="8">
    <name>pJCM18538</name>
</geneLocation>
<evidence type="ECO:0000256" key="3">
    <source>
        <dbReference type="ARBA" id="ARBA00022603"/>
    </source>
</evidence>
<evidence type="ECO:0000256" key="6">
    <source>
        <dbReference type="ARBA" id="ARBA00047942"/>
    </source>
</evidence>
<keyword evidence="3 8" id="KW-0489">Methyltransferase</keyword>
<proteinExistence type="inferred from homology"/>
<evidence type="ECO:0000259" key="7">
    <source>
        <dbReference type="Pfam" id="PF07669"/>
    </source>
</evidence>
<feature type="domain" description="Type II methyltransferase M.TaqI-like" evidence="7">
    <location>
        <begin position="140"/>
        <end position="227"/>
    </location>
</feature>
<accession>A0A7I7RQX8</accession>
<keyword evidence="8" id="KW-0614">Plasmid</keyword>
<keyword evidence="4 8" id="KW-0808">Transferase</keyword>
<dbReference type="GO" id="GO:0006304">
    <property type="term" value="P:DNA modification"/>
    <property type="evidence" value="ECO:0007669"/>
    <property type="project" value="InterPro"/>
</dbReference>
<evidence type="ECO:0000313" key="9">
    <source>
        <dbReference type="Proteomes" id="UP000467428"/>
    </source>
</evidence>
<evidence type="ECO:0000256" key="5">
    <source>
        <dbReference type="ARBA" id="ARBA00022691"/>
    </source>
</evidence>
<dbReference type="Gene3D" id="3.40.50.150">
    <property type="entry name" value="Vaccinia Virus protein VP39"/>
    <property type="match status" value="1"/>
</dbReference>
<keyword evidence="5" id="KW-0949">S-adenosyl-L-methionine</keyword>